<protein>
    <recommendedName>
        <fullName evidence="1">Cytochrome C Planctomycete-type domain-containing protein</fullName>
    </recommendedName>
</protein>
<dbReference type="EMBL" id="MAAO01000002">
    <property type="protein sequence ID" value="OUS00157.1"/>
    <property type="molecule type" value="Genomic_DNA"/>
</dbReference>
<organism evidence="2 3">
    <name type="scientific">Halobacteriovorax marinus</name>
    <dbReference type="NCBI Taxonomy" id="97084"/>
    <lineage>
        <taxon>Bacteria</taxon>
        <taxon>Pseudomonadati</taxon>
        <taxon>Bdellovibrionota</taxon>
        <taxon>Bacteriovoracia</taxon>
        <taxon>Bacteriovoracales</taxon>
        <taxon>Halobacteriovoraceae</taxon>
        <taxon>Halobacteriovorax</taxon>
    </lineage>
</organism>
<dbReference type="Proteomes" id="UP000196531">
    <property type="component" value="Unassembled WGS sequence"/>
</dbReference>
<dbReference type="Pfam" id="PF07635">
    <property type="entry name" value="PSCyt1"/>
    <property type="match status" value="1"/>
</dbReference>
<evidence type="ECO:0000259" key="1">
    <source>
        <dbReference type="Pfam" id="PF07635"/>
    </source>
</evidence>
<sequence length="214" mass="24523">MKNILFIFYIIFFISCGDYVEFKESPLPFLQGRFPLEELTFENINNKVLKNNCLSCHGEYEDFEIVKSKSNEIIEAMTSGRMPKNAPALSRELQGLFKAWVEKGAPFGDNPPPSGGSNELSAEWRSISKKVIFPKCLRCHNPNGQASFLDLSTRQKFFEQRDYLLNGFSDVENSYLFEVLNDDEEPMPPASSGIERLTTFEKEILKEWIEKGLP</sequence>
<gene>
    <name evidence="2" type="ORF">A9Q84_02955</name>
</gene>
<evidence type="ECO:0000313" key="3">
    <source>
        <dbReference type="Proteomes" id="UP000196531"/>
    </source>
</evidence>
<proteinExistence type="predicted"/>
<name>A0A1Y5FD57_9BACT</name>
<dbReference type="InterPro" id="IPR011429">
    <property type="entry name" value="Cyt_c_Planctomycete-type"/>
</dbReference>
<evidence type="ECO:0000313" key="2">
    <source>
        <dbReference type="EMBL" id="OUS00157.1"/>
    </source>
</evidence>
<feature type="domain" description="Cytochrome C Planctomycete-type" evidence="1">
    <location>
        <begin position="136"/>
        <end position="190"/>
    </location>
</feature>
<dbReference type="AlphaFoldDB" id="A0A1Y5FD57"/>
<comment type="caution">
    <text evidence="2">The sequence shown here is derived from an EMBL/GenBank/DDBJ whole genome shotgun (WGS) entry which is preliminary data.</text>
</comment>
<dbReference type="PROSITE" id="PS51257">
    <property type="entry name" value="PROKAR_LIPOPROTEIN"/>
    <property type="match status" value="1"/>
</dbReference>
<accession>A0A1Y5FD57</accession>
<reference evidence="3" key="1">
    <citation type="journal article" date="2017" name="Proc. Natl. Acad. Sci. U.S.A.">
        <title>Simulation of Deepwater Horizon oil plume reveals substrate specialization within a complex community of hydrocarbon-degraders.</title>
        <authorList>
            <person name="Hu P."/>
            <person name="Dubinsky E.A."/>
            <person name="Probst A.J."/>
            <person name="Wang J."/>
            <person name="Sieber C.M.K."/>
            <person name="Tom L.M."/>
            <person name="Gardinali P."/>
            <person name="Banfield J.F."/>
            <person name="Atlas R.M."/>
            <person name="Andersen G.L."/>
        </authorList>
    </citation>
    <scope>NUCLEOTIDE SEQUENCE [LARGE SCALE GENOMIC DNA]</scope>
</reference>